<proteinExistence type="predicted"/>
<dbReference type="Proteomes" id="UP000267630">
    <property type="component" value="Chromosome 3"/>
</dbReference>
<dbReference type="AlphaFoldDB" id="A0A7Z8ZAU7"/>
<gene>
    <name evidence="1" type="ORF">NCTC9997_03042</name>
</gene>
<evidence type="ECO:0000313" key="1">
    <source>
        <dbReference type="EMBL" id="VED50037.1"/>
    </source>
</evidence>
<name>A0A7Z8ZAU7_RAOTE</name>
<sequence>MFFKPRFGGVFLWAKSMKTISLKLDPDTWDLVLDELGNIATVENPYACAQDVATACLAIRGECIYEKDTGVNYKELLNVKASTGAMAAALQVEALRMSYIARAEPTLINNRDTRRTTGVIAIVDTNGLDSSVTL</sequence>
<reference evidence="1 2" key="1">
    <citation type="submission" date="2018-12" db="EMBL/GenBank/DDBJ databases">
        <authorList>
            <consortium name="Pathogen Informatics"/>
        </authorList>
    </citation>
    <scope>NUCLEOTIDE SEQUENCE [LARGE SCALE GENOMIC DNA]</scope>
    <source>
        <strain evidence="1 2">NCTC9997</strain>
    </source>
</reference>
<accession>A0A7Z8ZAU7</accession>
<keyword evidence="2" id="KW-1185">Reference proteome</keyword>
<organism evidence="1 2">
    <name type="scientific">Raoultella terrigena</name>
    <name type="common">Klebsiella terrigena</name>
    <dbReference type="NCBI Taxonomy" id="577"/>
    <lineage>
        <taxon>Bacteria</taxon>
        <taxon>Pseudomonadati</taxon>
        <taxon>Pseudomonadota</taxon>
        <taxon>Gammaproteobacteria</taxon>
        <taxon>Enterobacterales</taxon>
        <taxon>Enterobacteriaceae</taxon>
        <taxon>Klebsiella/Raoultella group</taxon>
        <taxon>Raoultella</taxon>
    </lineage>
</organism>
<protein>
    <submittedName>
        <fullName evidence="1">Uncharacterized protein</fullName>
    </submittedName>
</protein>
<evidence type="ECO:0000313" key="2">
    <source>
        <dbReference type="Proteomes" id="UP000267630"/>
    </source>
</evidence>
<dbReference type="EMBL" id="LR134253">
    <property type="protein sequence ID" value="VED50037.1"/>
    <property type="molecule type" value="Genomic_DNA"/>
</dbReference>